<dbReference type="Gene3D" id="3.30.70.580">
    <property type="entry name" value="Pseudouridine synthase I, catalytic domain, N-terminal subdomain"/>
    <property type="match status" value="1"/>
</dbReference>
<evidence type="ECO:0000313" key="8">
    <source>
        <dbReference type="Proteomes" id="UP000019591"/>
    </source>
</evidence>
<evidence type="ECO:0000256" key="4">
    <source>
        <dbReference type="PROSITE-ProRule" id="PRU00182"/>
    </source>
</evidence>
<dbReference type="InterPro" id="IPR000748">
    <property type="entry name" value="PsdUridine_synth_RsuA/RluB/E/F"/>
</dbReference>
<dbReference type="AlphaFoldDB" id="W8TK29"/>
<evidence type="ECO:0000259" key="6">
    <source>
        <dbReference type="SMART" id="SM00363"/>
    </source>
</evidence>
<dbReference type="CDD" id="cd02870">
    <property type="entry name" value="PseudoU_synth_RsuA_like"/>
    <property type="match status" value="1"/>
</dbReference>
<dbReference type="GO" id="GO:0005829">
    <property type="term" value="C:cytosol"/>
    <property type="evidence" value="ECO:0007669"/>
    <property type="project" value="UniProtKB-ARBA"/>
</dbReference>
<sequence>MQKWKELLMRLNKYIAFCGAASRRKADELVLQGRVRINGILVKEVGVQIEPGIDTVEIDGKTITPEDEKVYIMLNKPTGYVSTAKDQFGRKTVLDLVDTDKRVYPVGRLDYDTSGLIILTNDGDFSYAMTHPKHEIKKVYIAKIKGKPSISQIALFERGLRIEGYTTAPSRLELLKYDAASDSSVVRITIHEGKNRQVRKMCDAIGHPVMSLSRVQIGHLNLGDLEKGKSRPLKAEEVKRLLKAVTI</sequence>
<gene>
    <name evidence="7" type="primary">rluB</name>
    <name evidence="7" type="ORF">EAL2_c12620</name>
</gene>
<dbReference type="EC" id="5.4.99.-" evidence="5"/>
<comment type="similarity">
    <text evidence="1 5">Belongs to the pseudouridine synthase RsuA family.</text>
</comment>
<dbReference type="Gene3D" id="3.10.290.10">
    <property type="entry name" value="RNA-binding S4 domain"/>
    <property type="match status" value="1"/>
</dbReference>
<feature type="domain" description="RNA-binding S4" evidence="6">
    <location>
        <begin position="9"/>
        <end position="69"/>
    </location>
</feature>
<dbReference type="SUPFAM" id="SSF55174">
    <property type="entry name" value="Alpha-L RNA-binding motif"/>
    <property type="match status" value="1"/>
</dbReference>
<dbReference type="Pfam" id="PF01479">
    <property type="entry name" value="S4"/>
    <property type="match status" value="1"/>
</dbReference>
<organism evidence="7 8">
    <name type="scientific">Peptoclostridium acidaminophilum DSM 3953</name>
    <dbReference type="NCBI Taxonomy" id="1286171"/>
    <lineage>
        <taxon>Bacteria</taxon>
        <taxon>Bacillati</taxon>
        <taxon>Bacillota</taxon>
        <taxon>Clostridia</taxon>
        <taxon>Peptostreptococcales</taxon>
        <taxon>Peptoclostridiaceae</taxon>
        <taxon>Peptoclostridium</taxon>
    </lineage>
</organism>
<keyword evidence="2 4" id="KW-0694">RNA-binding</keyword>
<dbReference type="SUPFAM" id="SSF55120">
    <property type="entry name" value="Pseudouridine synthase"/>
    <property type="match status" value="1"/>
</dbReference>
<dbReference type="FunFam" id="3.30.70.1560:FF:000001">
    <property type="entry name" value="Pseudouridine synthase"/>
    <property type="match status" value="1"/>
</dbReference>
<dbReference type="eggNOG" id="COG1187">
    <property type="taxonomic scope" value="Bacteria"/>
</dbReference>
<dbReference type="FunFam" id="3.10.290.10:FF:000003">
    <property type="entry name" value="Pseudouridine synthase"/>
    <property type="match status" value="1"/>
</dbReference>
<evidence type="ECO:0000313" key="7">
    <source>
        <dbReference type="EMBL" id="AHM56557.1"/>
    </source>
</evidence>
<keyword evidence="3 5" id="KW-0413">Isomerase</keyword>
<dbReference type="InterPro" id="IPR020103">
    <property type="entry name" value="PsdUridine_synth_cat_dom_sf"/>
</dbReference>
<dbReference type="InterPro" id="IPR006145">
    <property type="entry name" value="PsdUridine_synth_RsuA/RluA"/>
</dbReference>
<evidence type="ECO:0000256" key="3">
    <source>
        <dbReference type="ARBA" id="ARBA00023235"/>
    </source>
</evidence>
<dbReference type="KEGG" id="eac:EAL2_c12620"/>
<protein>
    <recommendedName>
        <fullName evidence="5">Pseudouridine synthase</fullName>
        <ecNumber evidence="5">5.4.99.-</ecNumber>
    </recommendedName>
</protein>
<evidence type="ECO:0000256" key="5">
    <source>
        <dbReference type="RuleBase" id="RU003887"/>
    </source>
</evidence>
<evidence type="ECO:0000256" key="1">
    <source>
        <dbReference type="ARBA" id="ARBA00008348"/>
    </source>
</evidence>
<dbReference type="Proteomes" id="UP000019591">
    <property type="component" value="Chromosome"/>
</dbReference>
<dbReference type="NCBIfam" id="TIGR00093">
    <property type="entry name" value="pseudouridine synthase"/>
    <property type="match status" value="1"/>
</dbReference>
<dbReference type="PATRIC" id="fig|1286171.3.peg.1211"/>
<name>W8TK29_PEPAC</name>
<dbReference type="GO" id="GO:0120159">
    <property type="term" value="F:rRNA pseudouridine synthase activity"/>
    <property type="evidence" value="ECO:0007669"/>
    <property type="project" value="UniProtKB-ARBA"/>
</dbReference>
<dbReference type="CDD" id="cd00165">
    <property type="entry name" value="S4"/>
    <property type="match status" value="1"/>
</dbReference>
<dbReference type="InterPro" id="IPR018496">
    <property type="entry name" value="PsdUridine_synth_RsuA/RluB_CS"/>
</dbReference>
<evidence type="ECO:0000256" key="2">
    <source>
        <dbReference type="ARBA" id="ARBA00022884"/>
    </source>
</evidence>
<dbReference type="PROSITE" id="PS01149">
    <property type="entry name" value="PSI_RSU"/>
    <property type="match status" value="1"/>
</dbReference>
<proteinExistence type="inferred from homology"/>
<dbReference type="InterPro" id="IPR042092">
    <property type="entry name" value="PsdUridine_s_RsuA/RluB/E/F_cat"/>
</dbReference>
<dbReference type="PANTHER" id="PTHR47683">
    <property type="entry name" value="PSEUDOURIDINE SYNTHASE FAMILY PROTEIN-RELATED"/>
    <property type="match status" value="1"/>
</dbReference>
<dbReference type="Gene3D" id="3.30.70.1560">
    <property type="entry name" value="Alpha-L RNA-binding motif"/>
    <property type="match status" value="1"/>
</dbReference>
<keyword evidence="8" id="KW-1185">Reference proteome</keyword>
<dbReference type="GO" id="GO:0003723">
    <property type="term" value="F:RNA binding"/>
    <property type="evidence" value="ECO:0007669"/>
    <property type="project" value="UniProtKB-KW"/>
</dbReference>
<reference evidence="7 8" key="1">
    <citation type="journal article" date="2014" name="Genome Announc.">
        <title>Complete Genome Sequence of Amino Acid-Utilizing Eubacterium acidaminophilum al-2 (DSM 3953).</title>
        <authorList>
            <person name="Poehlein A."/>
            <person name="Andreesen J.R."/>
            <person name="Daniel R."/>
        </authorList>
    </citation>
    <scope>NUCLEOTIDE SEQUENCE [LARGE SCALE GENOMIC DNA]</scope>
    <source>
        <strain evidence="7 8">DSM 3953</strain>
    </source>
</reference>
<dbReference type="Pfam" id="PF00849">
    <property type="entry name" value="PseudoU_synth_2"/>
    <property type="match status" value="1"/>
</dbReference>
<dbReference type="PANTHER" id="PTHR47683:SF2">
    <property type="entry name" value="RNA-BINDING S4 DOMAIN-CONTAINING PROTEIN"/>
    <property type="match status" value="1"/>
</dbReference>
<dbReference type="InterPro" id="IPR002942">
    <property type="entry name" value="S4_RNA-bd"/>
</dbReference>
<dbReference type="GO" id="GO:0000455">
    <property type="term" value="P:enzyme-directed rRNA pseudouridine synthesis"/>
    <property type="evidence" value="ECO:0007669"/>
    <property type="project" value="UniProtKB-ARBA"/>
</dbReference>
<accession>W8TK29</accession>
<dbReference type="InterPro" id="IPR050343">
    <property type="entry name" value="RsuA_PseudoU_synthase"/>
</dbReference>
<dbReference type="SMART" id="SM00363">
    <property type="entry name" value="S4"/>
    <property type="match status" value="1"/>
</dbReference>
<dbReference type="InterPro" id="IPR036986">
    <property type="entry name" value="S4_RNA-bd_sf"/>
</dbReference>
<dbReference type="STRING" id="1286171.EAL2_c12620"/>
<dbReference type="EMBL" id="CP007452">
    <property type="protein sequence ID" value="AHM56557.1"/>
    <property type="molecule type" value="Genomic_DNA"/>
</dbReference>
<dbReference type="PROSITE" id="PS50889">
    <property type="entry name" value="S4"/>
    <property type="match status" value="1"/>
</dbReference>
<dbReference type="InterPro" id="IPR020094">
    <property type="entry name" value="TruA/RsuA/RluB/E/F_N"/>
</dbReference>
<dbReference type="HOGENOM" id="CLU_024979_1_2_9"/>